<reference evidence="2" key="2">
    <citation type="submission" date="2025-08" db="UniProtKB">
        <authorList>
            <consortium name="RefSeq"/>
        </authorList>
    </citation>
    <scope>IDENTIFICATION</scope>
    <source>
        <tissue evidence="2">Leaf</tissue>
    </source>
</reference>
<dbReference type="OrthoDB" id="1329044at2759"/>
<evidence type="ECO:0000313" key="2">
    <source>
        <dbReference type="RefSeq" id="XP_009762145.1"/>
    </source>
</evidence>
<name>A0A1U7VJX4_NICSY</name>
<sequence>MSLYPRSPYVSLQSPTLSRGLIKLARWSSRAMFLRINESWDQGRMGWFVRIRTLDLIFAEDMPFPKKWNMKPMARILVIVPELKEWVEGLVSQRLYSEHTWMELSKGRWEASNHDKLLFPRLRCCIMRLYSESRRSTRLRFRNSPRRGVLTSF</sequence>
<protein>
    <submittedName>
        <fullName evidence="2">Uncharacterized protein LOC104214200</fullName>
    </submittedName>
</protein>
<dbReference type="RefSeq" id="XP_009762145.1">
    <property type="nucleotide sequence ID" value="XM_009763843.1"/>
</dbReference>
<dbReference type="Proteomes" id="UP000189701">
    <property type="component" value="Unplaced"/>
</dbReference>
<dbReference type="AlphaFoldDB" id="A0A1U7VJX4"/>
<keyword evidence="1" id="KW-1185">Reference proteome</keyword>
<reference evidence="1" key="1">
    <citation type="journal article" date="2013" name="Genome Biol.">
        <title>Reference genomes and transcriptomes of Nicotiana sylvestris and Nicotiana tomentosiformis.</title>
        <authorList>
            <person name="Sierro N."/>
            <person name="Battey J.N."/>
            <person name="Ouadi S."/>
            <person name="Bovet L."/>
            <person name="Goepfert S."/>
            <person name="Bakaher N."/>
            <person name="Peitsch M.C."/>
            <person name="Ivanov N.V."/>
        </authorList>
    </citation>
    <scope>NUCLEOTIDE SEQUENCE [LARGE SCALE GENOMIC DNA]</scope>
</reference>
<proteinExistence type="predicted"/>
<gene>
    <name evidence="2" type="primary">LOC104214200</name>
</gene>
<evidence type="ECO:0000313" key="1">
    <source>
        <dbReference type="Proteomes" id="UP000189701"/>
    </source>
</evidence>
<accession>A0A1U7VJX4</accession>
<organism evidence="1 2">
    <name type="scientific">Nicotiana sylvestris</name>
    <name type="common">Wood tobacco</name>
    <name type="synonym">South American tobacco</name>
    <dbReference type="NCBI Taxonomy" id="4096"/>
    <lineage>
        <taxon>Eukaryota</taxon>
        <taxon>Viridiplantae</taxon>
        <taxon>Streptophyta</taxon>
        <taxon>Embryophyta</taxon>
        <taxon>Tracheophyta</taxon>
        <taxon>Spermatophyta</taxon>
        <taxon>Magnoliopsida</taxon>
        <taxon>eudicotyledons</taxon>
        <taxon>Gunneridae</taxon>
        <taxon>Pentapetalae</taxon>
        <taxon>asterids</taxon>
        <taxon>lamiids</taxon>
        <taxon>Solanales</taxon>
        <taxon>Solanaceae</taxon>
        <taxon>Nicotianoideae</taxon>
        <taxon>Nicotianeae</taxon>
        <taxon>Nicotiana</taxon>
    </lineage>
</organism>